<dbReference type="SUPFAM" id="SSF54913">
    <property type="entry name" value="GlnB-like"/>
    <property type="match status" value="1"/>
</dbReference>
<name>A7I508_METB6</name>
<comment type="similarity">
    <text evidence="1">Belongs to the P(II) protein family.</text>
</comment>
<dbReference type="Gene3D" id="3.30.70.120">
    <property type="match status" value="1"/>
</dbReference>
<evidence type="ECO:0000256" key="1">
    <source>
        <dbReference type="RuleBase" id="RU003936"/>
    </source>
</evidence>
<dbReference type="PROSITE" id="PS00638">
    <property type="entry name" value="PII_GLNB_CTER"/>
    <property type="match status" value="1"/>
</dbReference>
<dbReference type="PRINTS" id="PR00340">
    <property type="entry name" value="PIIGLNB"/>
</dbReference>
<dbReference type="GO" id="GO:0005829">
    <property type="term" value="C:cytosol"/>
    <property type="evidence" value="ECO:0007669"/>
    <property type="project" value="TreeGrafter"/>
</dbReference>
<proteinExistence type="inferred from homology"/>
<dbReference type="STRING" id="456442.Mboo_0297"/>
<dbReference type="eggNOG" id="arCOG02305">
    <property type="taxonomic scope" value="Archaea"/>
</dbReference>
<dbReference type="InterPro" id="IPR011322">
    <property type="entry name" value="N-reg_PII-like_a/b"/>
</dbReference>
<dbReference type="KEGG" id="mbn:Mboo_0297"/>
<dbReference type="RefSeq" id="WP_011991307.1">
    <property type="nucleotide sequence ID" value="NC_009712.1"/>
</dbReference>
<dbReference type="Pfam" id="PF00543">
    <property type="entry name" value="P-II"/>
    <property type="match status" value="1"/>
</dbReference>
<evidence type="ECO:0000313" key="3">
    <source>
        <dbReference type="Proteomes" id="UP000002408"/>
    </source>
</evidence>
<dbReference type="AlphaFoldDB" id="A7I508"/>
<dbReference type="GeneID" id="5411654"/>
<evidence type="ECO:0000313" key="2">
    <source>
        <dbReference type="EMBL" id="ABS54819.1"/>
    </source>
</evidence>
<dbReference type="InterPro" id="IPR017918">
    <property type="entry name" value="N-reg_PII_CS"/>
</dbReference>
<dbReference type="OrthoDB" id="10960at2157"/>
<gene>
    <name evidence="2" type="ordered locus">Mboo_0297</name>
</gene>
<dbReference type="HOGENOM" id="CLU_082268_0_1_2"/>
<dbReference type="PANTHER" id="PTHR30115:SF11">
    <property type="entry name" value="NITROGEN REGULATORY PROTEIN P-II HOMOLOG"/>
    <property type="match status" value="1"/>
</dbReference>
<protein>
    <submittedName>
        <fullName evidence="2">Nitrogen regulatory protein P-II</fullName>
    </submittedName>
</protein>
<dbReference type="InterPro" id="IPR002187">
    <property type="entry name" value="N-reg_PII"/>
</dbReference>
<organism evidence="2 3">
    <name type="scientific">Methanoregula boonei (strain DSM 21154 / JCM 14090 / 6A8)</name>
    <dbReference type="NCBI Taxonomy" id="456442"/>
    <lineage>
        <taxon>Archaea</taxon>
        <taxon>Methanobacteriati</taxon>
        <taxon>Methanobacteriota</taxon>
        <taxon>Stenosarchaea group</taxon>
        <taxon>Methanomicrobia</taxon>
        <taxon>Methanomicrobiales</taxon>
        <taxon>Methanoregulaceae</taxon>
        <taxon>Methanoregula</taxon>
    </lineage>
</organism>
<dbReference type="EMBL" id="CP000780">
    <property type="protein sequence ID" value="ABS54819.1"/>
    <property type="molecule type" value="Genomic_DNA"/>
</dbReference>
<dbReference type="GO" id="GO:0030234">
    <property type="term" value="F:enzyme regulator activity"/>
    <property type="evidence" value="ECO:0007669"/>
    <property type="project" value="InterPro"/>
</dbReference>
<keyword evidence="3" id="KW-1185">Reference proteome</keyword>
<dbReference type="GO" id="GO:0006808">
    <property type="term" value="P:regulation of nitrogen utilization"/>
    <property type="evidence" value="ECO:0007669"/>
    <property type="project" value="InterPro"/>
</dbReference>
<dbReference type="PROSITE" id="PS51343">
    <property type="entry name" value="PII_GLNB_DOM"/>
    <property type="match status" value="1"/>
</dbReference>
<accession>A7I508</accession>
<dbReference type="PANTHER" id="PTHR30115">
    <property type="entry name" value="NITROGEN REGULATORY PROTEIN P-II"/>
    <property type="match status" value="1"/>
</dbReference>
<dbReference type="SMART" id="SM00938">
    <property type="entry name" value="P-II"/>
    <property type="match status" value="1"/>
</dbReference>
<reference evidence="3" key="1">
    <citation type="journal article" date="2015" name="Microbiology">
        <title>Genome of Methanoregula boonei 6A8 reveals adaptations to oligotrophic peatland environments.</title>
        <authorList>
            <person name="Braeuer S."/>
            <person name="Cadillo-Quiroz H."/>
            <person name="Kyrpides N."/>
            <person name="Woyke T."/>
            <person name="Goodwin L."/>
            <person name="Detter C."/>
            <person name="Podell S."/>
            <person name="Yavitt J.B."/>
            <person name="Zinder S.H."/>
        </authorList>
    </citation>
    <scope>NUCLEOTIDE SEQUENCE [LARGE SCALE GENOMIC DNA]</scope>
    <source>
        <strain evidence="3">DSM 21154 / JCM 14090 / 6A8</strain>
    </source>
</reference>
<sequence length="109" mass="11963">MKLVIALIRPERFGAVKKALEDKGYIGMTTAEAKGRGAQKGIALVYRGGRLTIDILVKVRIEIVSHDRDVEDLVSTIRESAWTGANGDGRIFVLPVEQAIRIRTGEMEG</sequence>
<dbReference type="InterPro" id="IPR015867">
    <property type="entry name" value="N-reg_PII/ATP_PRibTrfase_C"/>
</dbReference>
<dbReference type="Proteomes" id="UP000002408">
    <property type="component" value="Chromosome"/>
</dbReference>
<dbReference type="GO" id="GO:0005524">
    <property type="term" value="F:ATP binding"/>
    <property type="evidence" value="ECO:0007669"/>
    <property type="project" value="TreeGrafter"/>
</dbReference>